<dbReference type="Gene3D" id="3.40.630.30">
    <property type="match status" value="1"/>
</dbReference>
<comment type="caution">
    <text evidence="2">The sequence shown here is derived from an EMBL/GenBank/DDBJ whole genome shotgun (WGS) entry which is preliminary data.</text>
</comment>
<dbReference type="CDD" id="cd04301">
    <property type="entry name" value="NAT_SF"/>
    <property type="match status" value="1"/>
</dbReference>
<protein>
    <recommendedName>
        <fullName evidence="1">N-acetyltransferase domain-containing protein</fullName>
    </recommendedName>
</protein>
<keyword evidence="3" id="KW-1185">Reference proteome</keyword>
<evidence type="ECO:0000313" key="2">
    <source>
        <dbReference type="EMBL" id="GAA4240279.1"/>
    </source>
</evidence>
<accession>A0ABP8CKQ1</accession>
<evidence type="ECO:0000259" key="1">
    <source>
        <dbReference type="PROSITE" id="PS51186"/>
    </source>
</evidence>
<feature type="domain" description="N-acetyltransferase" evidence="1">
    <location>
        <begin position="8"/>
        <end position="163"/>
    </location>
</feature>
<dbReference type="InterPro" id="IPR016181">
    <property type="entry name" value="Acyl_CoA_acyltransferase"/>
</dbReference>
<reference evidence="3" key="1">
    <citation type="journal article" date="2019" name="Int. J. Syst. Evol. Microbiol.">
        <title>The Global Catalogue of Microorganisms (GCM) 10K type strain sequencing project: providing services to taxonomists for standard genome sequencing and annotation.</title>
        <authorList>
            <consortium name="The Broad Institute Genomics Platform"/>
            <consortium name="The Broad Institute Genome Sequencing Center for Infectious Disease"/>
            <person name="Wu L."/>
            <person name="Ma J."/>
        </authorList>
    </citation>
    <scope>NUCLEOTIDE SEQUENCE [LARGE SCALE GENOMIC DNA]</scope>
    <source>
        <strain evidence="3">JCM 17440</strain>
    </source>
</reference>
<dbReference type="EMBL" id="BAABAS010000025">
    <property type="protein sequence ID" value="GAA4240279.1"/>
    <property type="molecule type" value="Genomic_DNA"/>
</dbReference>
<dbReference type="InterPro" id="IPR000182">
    <property type="entry name" value="GNAT_dom"/>
</dbReference>
<organism evidence="2 3">
    <name type="scientific">Actinomadura meridiana</name>
    <dbReference type="NCBI Taxonomy" id="559626"/>
    <lineage>
        <taxon>Bacteria</taxon>
        <taxon>Bacillati</taxon>
        <taxon>Actinomycetota</taxon>
        <taxon>Actinomycetes</taxon>
        <taxon>Streptosporangiales</taxon>
        <taxon>Thermomonosporaceae</taxon>
        <taxon>Actinomadura</taxon>
    </lineage>
</organism>
<evidence type="ECO:0000313" key="3">
    <source>
        <dbReference type="Proteomes" id="UP001501710"/>
    </source>
</evidence>
<dbReference type="Pfam" id="PF00583">
    <property type="entry name" value="Acetyltransf_1"/>
    <property type="match status" value="1"/>
</dbReference>
<dbReference type="Proteomes" id="UP001501710">
    <property type="component" value="Unassembled WGS sequence"/>
</dbReference>
<sequence>MVTRGDTMTVRSADLADCPGIVKVAEDSGEEFSTDDYLIGRPPQGWESLVAVDEASSVLGWLEGTLDGHVADHLAHPAHPPPHAYIHAMAVAKENHRRGIGRQLLAEFVRRARRAGLTWLALTPMDGAGKEDRALFFRAAGLRCVDPRGPNQGMVAELAELLPSSTAGASPTKGDR</sequence>
<dbReference type="PROSITE" id="PS51186">
    <property type="entry name" value="GNAT"/>
    <property type="match status" value="1"/>
</dbReference>
<gene>
    <name evidence="2" type="ORF">GCM10022254_64290</name>
</gene>
<name>A0ABP8CKQ1_9ACTN</name>
<dbReference type="SUPFAM" id="SSF55729">
    <property type="entry name" value="Acyl-CoA N-acyltransferases (Nat)"/>
    <property type="match status" value="1"/>
</dbReference>
<proteinExistence type="predicted"/>